<evidence type="ECO:0000256" key="5">
    <source>
        <dbReference type="ARBA" id="ARBA00022989"/>
    </source>
</evidence>
<evidence type="ECO:0000256" key="7">
    <source>
        <dbReference type="ARBA" id="ARBA00023065"/>
    </source>
</evidence>
<keyword evidence="2 10" id="KW-0813">Transport</keyword>
<dbReference type="InterPro" id="IPR004705">
    <property type="entry name" value="Cation/H_exchanger_CPA1_bac"/>
</dbReference>
<evidence type="ECO:0000256" key="2">
    <source>
        <dbReference type="ARBA" id="ARBA00022448"/>
    </source>
</evidence>
<feature type="transmembrane region" description="Helical" evidence="10">
    <location>
        <begin position="317"/>
        <end position="340"/>
    </location>
</feature>
<keyword evidence="7 10" id="KW-0406">Ion transport</keyword>
<organism evidence="12 13">
    <name type="scientific">Alkalicoccobacillus murimartini</name>
    <dbReference type="NCBI Taxonomy" id="171685"/>
    <lineage>
        <taxon>Bacteria</taxon>
        <taxon>Bacillati</taxon>
        <taxon>Bacillota</taxon>
        <taxon>Bacilli</taxon>
        <taxon>Bacillales</taxon>
        <taxon>Bacillaceae</taxon>
        <taxon>Alkalicoccobacillus</taxon>
    </lineage>
</organism>
<comment type="caution">
    <text evidence="12">The sequence shown here is derived from an EMBL/GenBank/DDBJ whole genome shotgun (WGS) entry which is preliminary data.</text>
</comment>
<evidence type="ECO:0000313" key="13">
    <source>
        <dbReference type="Proteomes" id="UP001225034"/>
    </source>
</evidence>
<dbReference type="InterPro" id="IPR006153">
    <property type="entry name" value="Cation/H_exchanger_TM"/>
</dbReference>
<keyword evidence="6 10" id="KW-0915">Sodium</keyword>
<keyword evidence="4 10" id="KW-0812">Transmembrane</keyword>
<feature type="transmembrane region" description="Helical" evidence="10">
    <location>
        <begin position="245"/>
        <end position="260"/>
    </location>
</feature>
<feature type="transmembrane region" description="Helical" evidence="10">
    <location>
        <begin position="189"/>
        <end position="210"/>
    </location>
</feature>
<feature type="transmembrane region" description="Helical" evidence="10">
    <location>
        <begin position="61"/>
        <end position="78"/>
    </location>
</feature>
<feature type="transmembrane region" description="Helical" evidence="10">
    <location>
        <begin position="90"/>
        <end position="113"/>
    </location>
</feature>
<feature type="domain" description="Cation/H+ exchanger transmembrane" evidence="11">
    <location>
        <begin position="16"/>
        <end position="419"/>
    </location>
</feature>
<dbReference type="EMBL" id="JAUSUA010000001">
    <property type="protein sequence ID" value="MDQ0205727.1"/>
    <property type="molecule type" value="Genomic_DNA"/>
</dbReference>
<feature type="transmembrane region" description="Helical" evidence="10">
    <location>
        <begin position="222"/>
        <end position="239"/>
    </location>
</feature>
<feature type="transmembrane region" description="Helical" evidence="10">
    <location>
        <begin position="280"/>
        <end position="297"/>
    </location>
</feature>
<feature type="transmembrane region" description="Helical" evidence="10">
    <location>
        <begin position="396"/>
        <end position="419"/>
    </location>
</feature>
<evidence type="ECO:0000259" key="11">
    <source>
        <dbReference type="Pfam" id="PF00999"/>
    </source>
</evidence>
<dbReference type="InterPro" id="IPR018422">
    <property type="entry name" value="Cation/H_exchanger_CPA1"/>
</dbReference>
<comment type="subcellular location">
    <subcellularLocation>
        <location evidence="1 10">Cell membrane</location>
        <topology evidence="1 10">Multi-pass membrane protein</topology>
    </subcellularLocation>
</comment>
<keyword evidence="3 10" id="KW-1003">Cell membrane</keyword>
<feature type="transmembrane region" description="Helical" evidence="10">
    <location>
        <begin position="6"/>
        <end position="26"/>
    </location>
</feature>
<evidence type="ECO:0000256" key="4">
    <source>
        <dbReference type="ARBA" id="ARBA00022692"/>
    </source>
</evidence>
<dbReference type="Gene3D" id="6.10.140.1330">
    <property type="match status" value="1"/>
</dbReference>
<accession>A0ABT9YD30</accession>
<evidence type="ECO:0000256" key="10">
    <source>
        <dbReference type="RuleBase" id="RU366002"/>
    </source>
</evidence>
<evidence type="ECO:0000256" key="3">
    <source>
        <dbReference type="ARBA" id="ARBA00022475"/>
    </source>
</evidence>
<dbReference type="Pfam" id="PF00999">
    <property type="entry name" value="Na_H_Exchanger"/>
    <property type="match status" value="1"/>
</dbReference>
<comment type="function">
    <text evidence="10">Na(+)/H(+) antiporter that extrudes sodium in exchange for external protons.</text>
</comment>
<evidence type="ECO:0000313" key="12">
    <source>
        <dbReference type="EMBL" id="MDQ0205727.1"/>
    </source>
</evidence>
<keyword evidence="10" id="KW-0050">Antiport</keyword>
<evidence type="ECO:0000256" key="6">
    <source>
        <dbReference type="ARBA" id="ARBA00023053"/>
    </source>
</evidence>
<proteinExistence type="inferred from homology"/>
<protein>
    <submittedName>
        <fullName evidence="12">CPA1 family monovalent cation:H+ antiporter</fullName>
    </submittedName>
</protein>
<comment type="similarity">
    <text evidence="10">Belongs to the monovalent cation:proton antiporter 1 (CPA1) transporter (TC 2.A.36) family.</text>
</comment>
<evidence type="ECO:0000256" key="1">
    <source>
        <dbReference type="ARBA" id="ARBA00004651"/>
    </source>
</evidence>
<dbReference type="NCBIfam" id="TIGR00831">
    <property type="entry name" value="a_cpa1"/>
    <property type="match status" value="1"/>
</dbReference>
<keyword evidence="13" id="KW-1185">Reference proteome</keyword>
<evidence type="ECO:0000256" key="9">
    <source>
        <dbReference type="ARBA" id="ARBA00023201"/>
    </source>
</evidence>
<sequence>MKGWYTMDVMYIVLLLFFIIGLSNVIQRFVPFVPLPLVQIAIGVVISISPSGLHIPLEPELFFVLFIAPLLFNDGKVTPRDELWKLRRPILLLALGLVFATVVVGGLFIHFLIPSIPLPAAFALAAILSPTDVVAVGSIASRMRMPKGIMRLLEGEGLMNDASGLVAFKFAVAATVTGFFSIYQAAGSFLLIAIGGLVSGALMALLIIWIKVLLRRFGLEDITVHMLIQIITPFVIYILAEELGFSGILAVVAAGVVHAVERERSESRTLELQKVSDNTWSVILYILNGLVFVLLGLQVPDASRVIFSDPTFSNWDVIWYIFAITAVLLALRFIWLTLFWRKIKPLLTFKENDLAKFRAITTLTVSGVRGAVTLAGAFSIPYVIGDGSAFPERDLIIFLAAGTILLTLIIASVFLPLLAKQTAGESMDQKQLDFEQAANRTWQEGRTYLQHLRTSENRVAYRRLTREYLQASGDIFFGNGSSWDFSLKRKEQHVRFHAMQTEHRLLAEELKTNDQLSDAAIAYLELRLQMIDEVLSHKTWFSLFAIRLKRLAQRVVPGTKHNNLSTADGKVIREILSKVYTQIISDLQKGLKSEQNHAACLSLIPLYERVLHHISESDHAVDPVIEHQVLDLHYQVMEEMRRVTQQLFQENSISRETTQKLRRYLNYVEAAVAENAQTPADH</sequence>
<feature type="transmembrane region" description="Helical" evidence="10">
    <location>
        <begin position="33"/>
        <end position="55"/>
    </location>
</feature>
<keyword evidence="9 10" id="KW-0739">Sodium transport</keyword>
<dbReference type="PANTHER" id="PTHR10110:SF86">
    <property type="entry name" value="SODIUM_HYDROGEN EXCHANGER 7"/>
    <property type="match status" value="1"/>
</dbReference>
<name>A0ABT9YD30_9BACI</name>
<dbReference type="PANTHER" id="PTHR10110">
    <property type="entry name" value="SODIUM/HYDROGEN EXCHANGER"/>
    <property type="match status" value="1"/>
</dbReference>
<keyword evidence="8 10" id="KW-0472">Membrane</keyword>
<feature type="transmembrane region" description="Helical" evidence="10">
    <location>
        <begin position="119"/>
        <end position="141"/>
    </location>
</feature>
<reference evidence="12 13" key="1">
    <citation type="submission" date="2023-07" db="EMBL/GenBank/DDBJ databases">
        <title>Genomic Encyclopedia of Type Strains, Phase IV (KMG-IV): sequencing the most valuable type-strain genomes for metagenomic binning, comparative biology and taxonomic classification.</title>
        <authorList>
            <person name="Goeker M."/>
        </authorList>
    </citation>
    <scope>NUCLEOTIDE SEQUENCE [LARGE SCALE GENOMIC DNA]</scope>
    <source>
        <strain evidence="12 13">DSM 19154</strain>
    </source>
</reference>
<keyword evidence="5 10" id="KW-1133">Transmembrane helix</keyword>
<gene>
    <name evidence="12" type="ORF">J2S05_000501</name>
</gene>
<feature type="transmembrane region" description="Helical" evidence="10">
    <location>
        <begin position="162"/>
        <end position="183"/>
    </location>
</feature>
<evidence type="ECO:0000256" key="8">
    <source>
        <dbReference type="ARBA" id="ARBA00023136"/>
    </source>
</evidence>
<dbReference type="Proteomes" id="UP001225034">
    <property type="component" value="Unassembled WGS sequence"/>
</dbReference>
<comment type="caution">
    <text evidence="10">Lacks conserved residue(s) required for the propagation of feature annotation.</text>
</comment>
<feature type="transmembrane region" description="Helical" evidence="10">
    <location>
        <begin position="360"/>
        <end position="384"/>
    </location>
</feature>